<dbReference type="Gene3D" id="3.40.190.10">
    <property type="entry name" value="Periplasmic binding protein-like II"/>
    <property type="match status" value="1"/>
</dbReference>
<dbReference type="InterPro" id="IPR006059">
    <property type="entry name" value="SBP"/>
</dbReference>
<dbReference type="InterPro" id="IPR050490">
    <property type="entry name" value="Bact_solute-bd_prot1"/>
</dbReference>
<dbReference type="RefSeq" id="WP_168907153.1">
    <property type="nucleotide sequence ID" value="NZ_CP051428.1"/>
</dbReference>
<reference evidence="2 3" key="1">
    <citation type="submission" date="2020-04" db="EMBL/GenBank/DDBJ databases">
        <title>Novel Paenibacillus strain UniB2 isolated from commercial digestive syrup.</title>
        <authorList>
            <person name="Thorat V."/>
            <person name="Kirdat K."/>
            <person name="Tiwarekar B."/>
            <person name="Yadav A."/>
        </authorList>
    </citation>
    <scope>NUCLEOTIDE SEQUENCE [LARGE SCALE GENOMIC DNA]</scope>
    <source>
        <strain evidence="2 3">UniB2</strain>
    </source>
</reference>
<name>A0A6H2GWF9_9BACL</name>
<dbReference type="PANTHER" id="PTHR43649">
    <property type="entry name" value="ARABINOSE-BINDING PROTEIN-RELATED"/>
    <property type="match status" value="1"/>
</dbReference>
<sequence>MKRSPAIQSALGAALALSVILSGCSGGNGADAPAASGSPAPSAAAAEPSPGGGGGAGEEKEPVTLRFISWKDSYNELYELFHQKYPWITIEQIPVNSQPILEIIAAQEAAGTPADVTEIDTDLITFEQNGLIEDLGPYIDRSDIFQNATFPDGFFDTMTFKDKKLAVPMVDVPMWVLVNKDLLAKHGVDMPGNDWTYDDFREIAKAITDPDAGEYGVTTQPEIQMRLLSTKAIADGHAANLHYMNEDLTQSLLSTPDVMNDAKWLQEFVTKDGSMQSEADANATGNVTKEFINGKTGFAIGGDWVLPTLKEKATFEWDVLPFPKGKVSQPGYSIYGPLALLSGSKHKEEAFLWLSFQFTPEAQKWKIDQGANASVVDPELTAYYDQAPIWEGKNIEAVKMARENAKIQPGLTVPAWNEYNYNNILNDIIFGDRDINDLIPETEAWNKKTAELRASLQ</sequence>
<evidence type="ECO:0000313" key="3">
    <source>
        <dbReference type="Proteomes" id="UP000502136"/>
    </source>
</evidence>
<feature type="region of interest" description="Disordered" evidence="1">
    <location>
        <begin position="30"/>
        <end position="60"/>
    </location>
</feature>
<dbReference type="KEGG" id="palr:HGI30_08060"/>
<protein>
    <submittedName>
        <fullName evidence="2">Extracellular solute-binding protein</fullName>
    </submittedName>
</protein>
<dbReference type="Pfam" id="PF01547">
    <property type="entry name" value="SBP_bac_1"/>
    <property type="match status" value="1"/>
</dbReference>
<keyword evidence="3" id="KW-1185">Reference proteome</keyword>
<dbReference type="PROSITE" id="PS51257">
    <property type="entry name" value="PROKAR_LIPOPROTEIN"/>
    <property type="match status" value="1"/>
</dbReference>
<dbReference type="AlphaFoldDB" id="A0A6H2GWF9"/>
<feature type="compositionally biased region" description="Low complexity" evidence="1">
    <location>
        <begin position="30"/>
        <end position="49"/>
    </location>
</feature>
<gene>
    <name evidence="2" type="ORF">HGI30_08060</name>
</gene>
<dbReference type="PANTHER" id="PTHR43649:SF12">
    <property type="entry name" value="DIACETYLCHITOBIOSE BINDING PROTEIN DASA"/>
    <property type="match status" value="1"/>
</dbReference>
<proteinExistence type="predicted"/>
<organism evidence="2 3">
    <name type="scientific">Paenibacillus albicereus</name>
    <dbReference type="NCBI Taxonomy" id="2726185"/>
    <lineage>
        <taxon>Bacteria</taxon>
        <taxon>Bacillati</taxon>
        <taxon>Bacillota</taxon>
        <taxon>Bacilli</taxon>
        <taxon>Bacillales</taxon>
        <taxon>Paenibacillaceae</taxon>
        <taxon>Paenibacillus</taxon>
    </lineage>
</organism>
<dbReference type="EMBL" id="CP051428">
    <property type="protein sequence ID" value="QJC51506.1"/>
    <property type="molecule type" value="Genomic_DNA"/>
</dbReference>
<evidence type="ECO:0000313" key="2">
    <source>
        <dbReference type="EMBL" id="QJC51506.1"/>
    </source>
</evidence>
<dbReference type="Proteomes" id="UP000502136">
    <property type="component" value="Chromosome"/>
</dbReference>
<evidence type="ECO:0000256" key="1">
    <source>
        <dbReference type="SAM" id="MobiDB-lite"/>
    </source>
</evidence>
<accession>A0A6H2GWF9</accession>
<dbReference type="SUPFAM" id="SSF53850">
    <property type="entry name" value="Periplasmic binding protein-like II"/>
    <property type="match status" value="1"/>
</dbReference>